<organism evidence="1">
    <name type="scientific">viral metagenome</name>
    <dbReference type="NCBI Taxonomy" id="1070528"/>
    <lineage>
        <taxon>unclassified sequences</taxon>
        <taxon>metagenomes</taxon>
        <taxon>organismal metagenomes</taxon>
    </lineage>
</organism>
<name>A0A6C0JJS1_9ZZZZ</name>
<dbReference type="AlphaFoldDB" id="A0A6C0JJS1"/>
<protein>
    <submittedName>
        <fullName evidence="1">Uncharacterized protein</fullName>
    </submittedName>
</protein>
<sequence>MDSQSLHKQLILSGLKVPSEIIRIIKDYTFMDTIMSDAKRNKNRLAYLIGTTNWCGNKRPQDEENGLTIFWIQKDNRSPQFQIRFCKKCGDYVGHTLLQFEGQFDKVACLC</sequence>
<dbReference type="EMBL" id="MN740417">
    <property type="protein sequence ID" value="QHU05623.1"/>
    <property type="molecule type" value="Genomic_DNA"/>
</dbReference>
<reference evidence="1" key="1">
    <citation type="journal article" date="2020" name="Nature">
        <title>Giant virus diversity and host interactions through global metagenomics.</title>
        <authorList>
            <person name="Schulz F."/>
            <person name="Roux S."/>
            <person name="Paez-Espino D."/>
            <person name="Jungbluth S."/>
            <person name="Walsh D.A."/>
            <person name="Denef V.J."/>
            <person name="McMahon K.D."/>
            <person name="Konstantinidis K.T."/>
            <person name="Eloe-Fadrosh E.A."/>
            <person name="Kyrpides N.C."/>
            <person name="Woyke T."/>
        </authorList>
    </citation>
    <scope>NUCLEOTIDE SEQUENCE</scope>
    <source>
        <strain evidence="1">GVMAG-M-3300027736-24</strain>
    </source>
</reference>
<evidence type="ECO:0000313" key="1">
    <source>
        <dbReference type="EMBL" id="QHU05623.1"/>
    </source>
</evidence>
<proteinExistence type="predicted"/>
<accession>A0A6C0JJS1</accession>